<evidence type="ECO:0000256" key="1">
    <source>
        <dbReference type="ARBA" id="ARBA00022603"/>
    </source>
</evidence>
<keyword evidence="5" id="KW-1185">Reference proteome</keyword>
<organism evidence="4 5">
    <name type="scientific">Pleodorina starrii</name>
    <dbReference type="NCBI Taxonomy" id="330485"/>
    <lineage>
        <taxon>Eukaryota</taxon>
        <taxon>Viridiplantae</taxon>
        <taxon>Chlorophyta</taxon>
        <taxon>core chlorophytes</taxon>
        <taxon>Chlorophyceae</taxon>
        <taxon>CS clade</taxon>
        <taxon>Chlamydomonadales</taxon>
        <taxon>Volvocaceae</taxon>
        <taxon>Pleodorina</taxon>
    </lineage>
</organism>
<comment type="caution">
    <text evidence="4">The sequence shown here is derived from an EMBL/GenBank/DDBJ whole genome shotgun (WGS) entry which is preliminary data.</text>
</comment>
<dbReference type="Proteomes" id="UP001165080">
    <property type="component" value="Unassembled WGS sequence"/>
</dbReference>
<feature type="compositionally biased region" description="Low complexity" evidence="3">
    <location>
        <begin position="307"/>
        <end position="317"/>
    </location>
</feature>
<evidence type="ECO:0008006" key="6">
    <source>
        <dbReference type="Google" id="ProtNLM"/>
    </source>
</evidence>
<feature type="region of interest" description="Disordered" evidence="3">
    <location>
        <begin position="306"/>
        <end position="384"/>
    </location>
</feature>
<feature type="region of interest" description="Disordered" evidence="3">
    <location>
        <begin position="612"/>
        <end position="631"/>
    </location>
</feature>
<feature type="compositionally biased region" description="Gly residues" evidence="3">
    <location>
        <begin position="364"/>
        <end position="374"/>
    </location>
</feature>
<evidence type="ECO:0000256" key="3">
    <source>
        <dbReference type="SAM" id="MobiDB-lite"/>
    </source>
</evidence>
<keyword evidence="1" id="KW-0489">Methyltransferase</keyword>
<dbReference type="AlphaFoldDB" id="A0A9W6BWN7"/>
<evidence type="ECO:0000313" key="5">
    <source>
        <dbReference type="Proteomes" id="UP001165080"/>
    </source>
</evidence>
<dbReference type="PANTHER" id="PTHR13393:SF0">
    <property type="entry name" value="RNA N6-ADENOSINE-METHYLTRANSFERASE METTL16"/>
    <property type="match status" value="1"/>
</dbReference>
<keyword evidence="2" id="KW-0808">Transferase</keyword>
<dbReference type="InterPro" id="IPR010286">
    <property type="entry name" value="METTL16/RlmF"/>
</dbReference>
<dbReference type="Gene3D" id="3.40.50.150">
    <property type="entry name" value="Vaccinia Virus protein VP39"/>
    <property type="match status" value="2"/>
</dbReference>
<protein>
    <recommendedName>
        <fullName evidence="6">U6 small nuclear RNA (adenine-(43)-N(6))-methyltransferase</fullName>
    </recommendedName>
</protein>
<name>A0A9W6BWN7_9CHLO</name>
<dbReference type="SUPFAM" id="SSF53335">
    <property type="entry name" value="S-adenosyl-L-methionine-dependent methyltransferases"/>
    <property type="match status" value="1"/>
</dbReference>
<dbReference type="Pfam" id="PF05971">
    <property type="entry name" value="Methyltransf_10"/>
    <property type="match status" value="2"/>
</dbReference>
<feature type="compositionally biased region" description="Low complexity" evidence="3">
    <location>
        <begin position="57"/>
        <end position="80"/>
    </location>
</feature>
<gene>
    <name evidence="4" type="primary">PLEST005642</name>
    <name evidence="4" type="ORF">PLESTB_001554300</name>
</gene>
<sequence length="692" mass="72543">MTLAPQEAELHSAVAENRAQLVSLEELLAADPDNAEVQEVYEQLQAALSYTLAALDEQQQQQEQLEEQQQQREAAAGEQQPPEPQGGDEEGGEEHEAAHEGGGAAAASATAAPAAAAAAAARPRGGAPNNARMHPANLYYRQEPDFEALAREYEELRPYVRTDSAGRAHLDTTSWEATRALTCCLLRHDFGLRWWLPEGQLVPPVPNRANYIHWIHDLLHLSAPQQQPQLQQQQEGVTSVVRGLDIGCGANFIYCLLGAVLYGWNMVGVDVTQVAVRCCQKLIEDNPQVAPLLEVRDLSYLHPELQGPDAAAPAGSVAGPGGGRRGRKRPAEGRGSEPRGTQRSSSAAAATAEHECGVEEGSGLAEGGDGGGAAEEGTDAAAAVDAQGADSAGLFGEDQEAAQNPNTAFGGTAAEMVCPGGELAFVLRMLVESEELRDRVHWFSTMVGKKNTLKALRRELHSRHVTALRTTELAQGKTSRWAVAWSWQVDPNKASQPLRRLVPKAAAATAAAGGAPAAAAPPRAAAAAAAAGPRRAQPADAAPRVAAAGVPLLARRHISFTVQQSGSLNSRAIVGEVRRLLLEAGCGPLEVDTAAWTVGWPLQVRPFSAGAAGATEPADARRPPEVSGSGSLATDIKARLRIAQQQRGRLELVATIPHTAPDAAARAFAALMVTVEQGLAAAAAAAPSAGAR</sequence>
<evidence type="ECO:0000313" key="4">
    <source>
        <dbReference type="EMBL" id="GLC59921.1"/>
    </source>
</evidence>
<feature type="region of interest" description="Disordered" evidence="3">
    <location>
        <begin position="57"/>
        <end position="110"/>
    </location>
</feature>
<dbReference type="InterPro" id="IPR029063">
    <property type="entry name" value="SAM-dependent_MTases_sf"/>
</dbReference>
<reference evidence="4 5" key="1">
    <citation type="journal article" date="2023" name="Commun. Biol.">
        <title>Reorganization of the ancestral sex-determining regions during the evolution of trioecy in Pleodorina starrii.</title>
        <authorList>
            <person name="Takahashi K."/>
            <person name="Suzuki S."/>
            <person name="Kawai-Toyooka H."/>
            <person name="Yamamoto K."/>
            <person name="Hamaji T."/>
            <person name="Ootsuki R."/>
            <person name="Yamaguchi H."/>
            <person name="Kawachi M."/>
            <person name="Higashiyama T."/>
            <person name="Nozaki H."/>
        </authorList>
    </citation>
    <scope>NUCLEOTIDE SEQUENCE [LARGE SCALE GENOMIC DNA]</scope>
    <source>
        <strain evidence="4 5">NIES-4479</strain>
    </source>
</reference>
<accession>A0A9W6BWN7</accession>
<evidence type="ECO:0000256" key="2">
    <source>
        <dbReference type="ARBA" id="ARBA00022679"/>
    </source>
</evidence>
<dbReference type="GO" id="GO:0070475">
    <property type="term" value="P:rRNA base methylation"/>
    <property type="evidence" value="ECO:0007669"/>
    <property type="project" value="TreeGrafter"/>
</dbReference>
<dbReference type="GO" id="GO:0008168">
    <property type="term" value="F:methyltransferase activity"/>
    <property type="evidence" value="ECO:0007669"/>
    <property type="project" value="UniProtKB-KW"/>
</dbReference>
<dbReference type="EMBL" id="BRXU01000031">
    <property type="protein sequence ID" value="GLC59921.1"/>
    <property type="molecule type" value="Genomic_DNA"/>
</dbReference>
<dbReference type="PANTHER" id="PTHR13393">
    <property type="entry name" value="SAM-DEPENDENT METHYLTRANSFERASE"/>
    <property type="match status" value="1"/>
</dbReference>
<dbReference type="GO" id="GO:0005634">
    <property type="term" value="C:nucleus"/>
    <property type="evidence" value="ECO:0007669"/>
    <property type="project" value="TreeGrafter"/>
</dbReference>
<proteinExistence type="predicted"/>